<dbReference type="GO" id="GO:0000792">
    <property type="term" value="C:heterochromatin"/>
    <property type="evidence" value="ECO:0007669"/>
    <property type="project" value="UniProtKB-ARBA"/>
</dbReference>
<feature type="domain" description="Chromo" evidence="4">
    <location>
        <begin position="28"/>
        <end position="91"/>
    </location>
</feature>
<keyword evidence="6" id="KW-1185">Reference proteome</keyword>
<dbReference type="OrthoDB" id="2283760at2759"/>
<proteinExistence type="predicted"/>
<feature type="compositionally biased region" description="Low complexity" evidence="3">
    <location>
        <begin position="138"/>
        <end position="155"/>
    </location>
</feature>
<dbReference type="STRING" id="91626.A0A0C9M077"/>
<evidence type="ECO:0000256" key="1">
    <source>
        <dbReference type="ARBA" id="ARBA00004123"/>
    </source>
</evidence>
<organism evidence="5">
    <name type="scientific">Mucor ambiguus</name>
    <dbReference type="NCBI Taxonomy" id="91626"/>
    <lineage>
        <taxon>Eukaryota</taxon>
        <taxon>Fungi</taxon>
        <taxon>Fungi incertae sedis</taxon>
        <taxon>Mucoromycota</taxon>
        <taxon>Mucoromycotina</taxon>
        <taxon>Mucoromycetes</taxon>
        <taxon>Mucorales</taxon>
        <taxon>Mucorineae</taxon>
        <taxon>Mucoraceae</taxon>
        <taxon>Mucor</taxon>
    </lineage>
</organism>
<evidence type="ECO:0000313" key="5">
    <source>
        <dbReference type="EMBL" id="GAN01306.1"/>
    </source>
</evidence>
<dbReference type="PROSITE" id="PS50013">
    <property type="entry name" value="CHROMO_2"/>
    <property type="match status" value="1"/>
</dbReference>
<dbReference type="Pfam" id="PF00385">
    <property type="entry name" value="Chromo"/>
    <property type="match status" value="1"/>
</dbReference>
<keyword evidence="2" id="KW-0539">Nucleus</keyword>
<evidence type="ECO:0000256" key="2">
    <source>
        <dbReference type="ARBA" id="ARBA00023242"/>
    </source>
</evidence>
<feature type="compositionally biased region" description="Polar residues" evidence="3">
    <location>
        <begin position="95"/>
        <end position="105"/>
    </location>
</feature>
<dbReference type="InterPro" id="IPR051219">
    <property type="entry name" value="Heterochromatin_chromo-domain"/>
</dbReference>
<dbReference type="CDD" id="cd00034">
    <property type="entry name" value="CSD"/>
    <property type="match status" value="1"/>
</dbReference>
<dbReference type="Proteomes" id="UP000053815">
    <property type="component" value="Unassembled WGS sequence"/>
</dbReference>
<feature type="compositionally biased region" description="Basic and acidic residues" evidence="3">
    <location>
        <begin position="106"/>
        <end position="115"/>
    </location>
</feature>
<feature type="region of interest" description="Disordered" evidence="3">
    <location>
        <begin position="90"/>
        <end position="193"/>
    </location>
</feature>
<dbReference type="InterPro" id="IPR023779">
    <property type="entry name" value="Chromodomain_CS"/>
</dbReference>
<protein>
    <recommendedName>
        <fullName evidence="4">Chromo domain-containing protein</fullName>
    </recommendedName>
</protein>
<feature type="region of interest" description="Disordered" evidence="3">
    <location>
        <begin position="1"/>
        <end position="39"/>
    </location>
</feature>
<dbReference type="EMBL" id="DF836295">
    <property type="protein sequence ID" value="GAN01306.1"/>
    <property type="molecule type" value="Genomic_DNA"/>
</dbReference>
<reference evidence="5" key="1">
    <citation type="submission" date="2014-09" db="EMBL/GenBank/DDBJ databases">
        <title>Draft genome sequence of an oleaginous Mucoromycotina fungus Mucor ambiguus NBRC6742.</title>
        <authorList>
            <person name="Takeda I."/>
            <person name="Yamane N."/>
            <person name="Morita T."/>
            <person name="Tamano K."/>
            <person name="Machida M."/>
            <person name="Baker S."/>
            <person name="Koike H."/>
        </authorList>
    </citation>
    <scope>NUCLEOTIDE SEQUENCE</scope>
    <source>
        <strain evidence="5">NBRC 6742</strain>
    </source>
</reference>
<dbReference type="Pfam" id="PF01393">
    <property type="entry name" value="Chromo_shadow"/>
    <property type="match status" value="1"/>
</dbReference>
<dbReference type="SMART" id="SM00298">
    <property type="entry name" value="CHROMO"/>
    <property type="match status" value="1"/>
</dbReference>
<comment type="subcellular location">
    <subcellularLocation>
        <location evidence="1">Nucleus</location>
    </subcellularLocation>
</comment>
<dbReference type="CDD" id="cd00024">
    <property type="entry name" value="CD_CSD"/>
    <property type="match status" value="1"/>
</dbReference>
<dbReference type="InterPro" id="IPR008251">
    <property type="entry name" value="Chromo_shadow_dom"/>
</dbReference>
<name>A0A0C9M077_9FUNG</name>
<sequence>MPRGRGRPPKNDKKVNEAEPESAAEEEYEVERVESHQIIGKGKRAKLQYLVKWKNYPDSDNTWEPATAVENAKQLVDEYWATQGGEKERQEIFKQLQSSNKATTATKEKNDKKEAAAPAQATTEEEGLVVESRKRKNAGSAPAPSSAAATTTSANSRKKRAKVDTPDAEDDKPEEATYESEDEFDVSDSEVEGETFRLNQKWDGKVYKVQYVRRDEDDDQLYAIVRWNDSKLAKYKTSTVAKKAPLKLIEFYENRLSFQED</sequence>
<dbReference type="SUPFAM" id="SSF54160">
    <property type="entry name" value="Chromo domain-like"/>
    <property type="match status" value="2"/>
</dbReference>
<evidence type="ECO:0000313" key="6">
    <source>
        <dbReference type="Proteomes" id="UP000053815"/>
    </source>
</evidence>
<dbReference type="Gene3D" id="2.40.50.40">
    <property type="match status" value="2"/>
</dbReference>
<dbReference type="SMART" id="SM00300">
    <property type="entry name" value="ChSh"/>
    <property type="match status" value="1"/>
</dbReference>
<dbReference type="GO" id="GO:0005634">
    <property type="term" value="C:nucleus"/>
    <property type="evidence" value="ECO:0007669"/>
    <property type="project" value="UniProtKB-SubCell"/>
</dbReference>
<accession>A0A0C9M077</accession>
<gene>
    <name evidence="5" type="ORF">MAM1_0006c00739</name>
</gene>
<evidence type="ECO:0000259" key="4">
    <source>
        <dbReference type="PROSITE" id="PS50013"/>
    </source>
</evidence>
<feature type="compositionally biased region" description="Acidic residues" evidence="3">
    <location>
        <begin position="18"/>
        <end position="29"/>
    </location>
</feature>
<dbReference type="InterPro" id="IPR023780">
    <property type="entry name" value="Chromo_domain"/>
</dbReference>
<dbReference type="PROSITE" id="PS00598">
    <property type="entry name" value="CHROMO_1"/>
    <property type="match status" value="1"/>
</dbReference>
<dbReference type="InterPro" id="IPR017984">
    <property type="entry name" value="Chromo_dom_subgr"/>
</dbReference>
<feature type="compositionally biased region" description="Acidic residues" evidence="3">
    <location>
        <begin position="166"/>
        <end position="193"/>
    </location>
</feature>
<dbReference type="AlphaFoldDB" id="A0A0C9M077"/>
<dbReference type="PRINTS" id="PR00504">
    <property type="entry name" value="CHROMODOMAIN"/>
</dbReference>
<dbReference type="InterPro" id="IPR000953">
    <property type="entry name" value="Chromo/chromo_shadow_dom"/>
</dbReference>
<dbReference type="InterPro" id="IPR016197">
    <property type="entry name" value="Chromo-like_dom_sf"/>
</dbReference>
<dbReference type="PANTHER" id="PTHR22812">
    <property type="entry name" value="CHROMOBOX PROTEIN"/>
    <property type="match status" value="1"/>
</dbReference>
<evidence type="ECO:0000256" key="3">
    <source>
        <dbReference type="SAM" id="MobiDB-lite"/>
    </source>
</evidence>